<dbReference type="Proteomes" id="UP000441208">
    <property type="component" value="Unassembled WGS sequence"/>
</dbReference>
<keyword evidence="6" id="KW-1185">Reference proteome</keyword>
<dbReference type="AlphaFoldDB" id="A0A6A3YGV9"/>
<evidence type="ECO:0000313" key="4">
    <source>
        <dbReference type="EMBL" id="KAE9247679.1"/>
    </source>
</evidence>
<evidence type="ECO:0000313" key="7">
    <source>
        <dbReference type="Proteomes" id="UP000437068"/>
    </source>
</evidence>
<protein>
    <submittedName>
        <fullName evidence="2">Uncharacterized protein</fullName>
    </submittedName>
</protein>
<dbReference type="EMBL" id="QXGC01000355">
    <property type="protein sequence ID" value="KAE9239514.1"/>
    <property type="molecule type" value="Genomic_DNA"/>
</dbReference>
<dbReference type="EMBL" id="QXGB01000355">
    <property type="protein sequence ID" value="KAE9218127.1"/>
    <property type="molecule type" value="Genomic_DNA"/>
</dbReference>
<comment type="caution">
    <text evidence="2">The sequence shown here is derived from an EMBL/GenBank/DDBJ whole genome shotgun (WGS) entry which is preliminary data.</text>
</comment>
<reference evidence="6 7" key="1">
    <citation type="submission" date="2018-08" db="EMBL/GenBank/DDBJ databases">
        <title>Genomic investigation of the strawberry pathogen Phytophthora fragariae indicates pathogenicity is determined by transcriptional variation in three key races.</title>
        <authorList>
            <person name="Adams T.M."/>
            <person name="Armitage A.D."/>
            <person name="Sobczyk M.K."/>
            <person name="Bates H.J."/>
            <person name="Dunwell J.M."/>
            <person name="Nellist C.F."/>
            <person name="Harrison R.J."/>
        </authorList>
    </citation>
    <scope>NUCLEOTIDE SEQUENCE [LARGE SCALE GENOMIC DNA]</scope>
    <source>
        <strain evidence="5 7">A4</strain>
        <strain evidence="4 8">BC-1</strain>
        <strain evidence="3 10">BC-23</strain>
        <strain evidence="2 6">NOV-27</strain>
        <strain evidence="1 9">NOV-71</strain>
    </source>
</reference>
<evidence type="ECO:0000313" key="3">
    <source>
        <dbReference type="EMBL" id="KAE9239514.1"/>
    </source>
</evidence>
<evidence type="ECO:0000313" key="2">
    <source>
        <dbReference type="EMBL" id="KAE9218127.1"/>
    </source>
</evidence>
<evidence type="ECO:0000313" key="1">
    <source>
        <dbReference type="EMBL" id="KAE9107623.1"/>
    </source>
</evidence>
<dbReference type="EMBL" id="QXGD01000210">
    <property type="protein sequence ID" value="KAE9247679.1"/>
    <property type="molecule type" value="Genomic_DNA"/>
</dbReference>
<evidence type="ECO:0000313" key="5">
    <source>
        <dbReference type="EMBL" id="KAE9315504.1"/>
    </source>
</evidence>
<dbReference type="Proteomes" id="UP000476176">
    <property type="component" value="Unassembled WGS sequence"/>
</dbReference>
<dbReference type="EMBL" id="QXFZ01000699">
    <property type="protein sequence ID" value="KAE9107623.1"/>
    <property type="molecule type" value="Genomic_DNA"/>
</dbReference>
<dbReference type="Proteomes" id="UP000433483">
    <property type="component" value="Unassembled WGS sequence"/>
</dbReference>
<sequence>MFDHAMHALSKISADTVRHSFDKAGPFFGCGTSMDVQGMLDEASLLSAVDAQDNDTLRAHDVLSDGINESTSEEISVYSGVNESASEEISL</sequence>
<dbReference type="OrthoDB" id="109312at2759"/>
<dbReference type="Proteomes" id="UP000437068">
    <property type="component" value="Unassembled WGS sequence"/>
</dbReference>
<evidence type="ECO:0000313" key="6">
    <source>
        <dbReference type="Proteomes" id="UP000433483"/>
    </source>
</evidence>
<proteinExistence type="predicted"/>
<name>A0A6A3YGV9_9STRA</name>
<dbReference type="EMBL" id="QXGE01000337">
    <property type="protein sequence ID" value="KAE9315504.1"/>
    <property type="molecule type" value="Genomic_DNA"/>
</dbReference>
<gene>
    <name evidence="5" type="ORF">PF001_g7762</name>
    <name evidence="4" type="ORF">PF002_g6159</name>
    <name evidence="3" type="ORF">PF004_g7912</name>
    <name evidence="2" type="ORF">PF005_g8390</name>
    <name evidence="1" type="ORF">PF007_g12970</name>
</gene>
<evidence type="ECO:0000313" key="10">
    <source>
        <dbReference type="Proteomes" id="UP000476176"/>
    </source>
</evidence>
<organism evidence="2 6">
    <name type="scientific">Phytophthora fragariae</name>
    <dbReference type="NCBI Taxonomy" id="53985"/>
    <lineage>
        <taxon>Eukaryota</taxon>
        <taxon>Sar</taxon>
        <taxon>Stramenopiles</taxon>
        <taxon>Oomycota</taxon>
        <taxon>Peronosporomycetes</taxon>
        <taxon>Peronosporales</taxon>
        <taxon>Peronosporaceae</taxon>
        <taxon>Phytophthora</taxon>
    </lineage>
</organism>
<dbReference type="Proteomes" id="UP000440367">
    <property type="component" value="Unassembled WGS sequence"/>
</dbReference>
<evidence type="ECO:0000313" key="8">
    <source>
        <dbReference type="Proteomes" id="UP000440367"/>
    </source>
</evidence>
<accession>A0A6A3YGV9</accession>
<evidence type="ECO:0000313" key="9">
    <source>
        <dbReference type="Proteomes" id="UP000441208"/>
    </source>
</evidence>